<proteinExistence type="predicted"/>
<feature type="transmembrane region" description="Helical" evidence="1">
    <location>
        <begin position="12"/>
        <end position="30"/>
    </location>
</feature>
<feature type="transmembrane region" description="Helical" evidence="1">
    <location>
        <begin position="36"/>
        <end position="56"/>
    </location>
</feature>
<sequence length="233" mass="25875">MNSYNRQQERKSSLWGGLILLVIGAFWLLRQLDLHIPHWVFSWQTVLIAVGILLGAKRNFTGAAWIILVCIGSIFLIDDIFDWNFSMSRFIWPLVFICAGIFLVVQSTERRRREIILQPGENADDYIANTSLFGGSTKVVFSKNFRGGYISDTFGGSEVNLSQADFNGIAVLDVQCLFGGSEITVPPHWEVRINVSSIFGGVDDARTKPVAINPDKILIIKGSCTFGGVSVKN</sequence>
<keyword evidence="1" id="KW-1133">Transmembrane helix</keyword>
<feature type="domain" description="LiaF transmembrane" evidence="2">
    <location>
        <begin position="15"/>
        <end position="110"/>
    </location>
</feature>
<dbReference type="PANTHER" id="PTHR40763:SF5">
    <property type="entry name" value="MEMBRANE PROTEIN"/>
    <property type="match status" value="1"/>
</dbReference>
<evidence type="ECO:0000259" key="2">
    <source>
        <dbReference type="Pfam" id="PF22570"/>
    </source>
</evidence>
<name>A0ABY6IW76_9BACT</name>
<gene>
    <name evidence="3" type="ORF">MKQ68_16205</name>
</gene>
<keyword evidence="1" id="KW-0472">Membrane</keyword>
<evidence type="ECO:0000313" key="3">
    <source>
        <dbReference type="EMBL" id="UYQ91632.1"/>
    </source>
</evidence>
<evidence type="ECO:0000313" key="4">
    <source>
        <dbReference type="Proteomes" id="UP001162741"/>
    </source>
</evidence>
<dbReference type="EMBL" id="CP107006">
    <property type="protein sequence ID" value="UYQ91632.1"/>
    <property type="molecule type" value="Genomic_DNA"/>
</dbReference>
<feature type="transmembrane region" description="Helical" evidence="1">
    <location>
        <begin position="63"/>
        <end position="81"/>
    </location>
</feature>
<keyword evidence="4" id="KW-1185">Reference proteome</keyword>
<accession>A0ABY6IW76</accession>
<keyword evidence="1" id="KW-0812">Transmembrane</keyword>
<reference evidence="3" key="1">
    <citation type="submission" date="2022-10" db="EMBL/GenBank/DDBJ databases">
        <title>Chitinophaga sp. nov., isolated from soil.</title>
        <authorList>
            <person name="Jeon C.O."/>
        </authorList>
    </citation>
    <scope>NUCLEOTIDE SEQUENCE</scope>
    <source>
        <strain evidence="3">R8</strain>
    </source>
</reference>
<dbReference type="Proteomes" id="UP001162741">
    <property type="component" value="Chromosome"/>
</dbReference>
<protein>
    <submittedName>
        <fullName evidence="3">Cell wall-active antibiotics response protein</fullName>
    </submittedName>
</protein>
<dbReference type="PANTHER" id="PTHR40763">
    <property type="entry name" value="MEMBRANE PROTEIN-RELATED"/>
    <property type="match status" value="1"/>
</dbReference>
<dbReference type="InterPro" id="IPR054331">
    <property type="entry name" value="LiaF_TM"/>
</dbReference>
<dbReference type="RefSeq" id="WP_244840503.1">
    <property type="nucleotide sequence ID" value="NZ_CP107006.1"/>
</dbReference>
<evidence type="ECO:0000256" key="1">
    <source>
        <dbReference type="SAM" id="Phobius"/>
    </source>
</evidence>
<dbReference type="Pfam" id="PF22570">
    <property type="entry name" value="LiaF-TM"/>
    <property type="match status" value="1"/>
</dbReference>
<organism evidence="3 4">
    <name type="scientific">Chitinophaga horti</name>
    <dbReference type="NCBI Taxonomy" id="2920382"/>
    <lineage>
        <taxon>Bacteria</taxon>
        <taxon>Pseudomonadati</taxon>
        <taxon>Bacteroidota</taxon>
        <taxon>Chitinophagia</taxon>
        <taxon>Chitinophagales</taxon>
        <taxon>Chitinophagaceae</taxon>
        <taxon>Chitinophaga</taxon>
    </lineage>
</organism>
<feature type="transmembrane region" description="Helical" evidence="1">
    <location>
        <begin position="87"/>
        <end position="105"/>
    </location>
</feature>